<feature type="domain" description="Transcriptional coactivator p15 (PC4) C-terminal" evidence="8">
    <location>
        <begin position="46"/>
        <end position="97"/>
    </location>
</feature>
<dbReference type="SUPFAM" id="SSF54447">
    <property type="entry name" value="ssDNA-binding transcriptional regulator domain"/>
    <property type="match status" value="1"/>
</dbReference>
<gene>
    <name evidence="10" type="ORF">BON22_2738</name>
    <name evidence="9" type="ORF">CYFA0S_09e04236g</name>
</gene>
<evidence type="ECO:0000256" key="4">
    <source>
        <dbReference type="ARBA" id="ARBA00023125"/>
    </source>
</evidence>
<accession>A0A061AXT8</accession>
<keyword evidence="11" id="KW-1185">Reference proteome</keyword>
<protein>
    <submittedName>
        <fullName evidence="9">CYFA0S09e04236g1_1</fullName>
    </submittedName>
    <submittedName>
        <fullName evidence="10">RNA polymerase II transcriptional coactivator SUB1</fullName>
    </submittedName>
</protein>
<comment type="similarity">
    <text evidence="2">Belongs to the transcriptional coactivator PC4 family.</text>
</comment>
<dbReference type="EMBL" id="MPUK01000004">
    <property type="protein sequence ID" value="ONH67508.1"/>
    <property type="molecule type" value="Genomic_DNA"/>
</dbReference>
<reference evidence="11" key="2">
    <citation type="journal article" date="2017" name="Genome Announc.">
        <title>Genome sequences of Cyberlindnera fabianii 65, Pichia kudriavzevii 129, and Saccharomyces cerevisiae 131 isolated from fermented masau fruits in Zimbabwe.</title>
        <authorList>
            <person name="van Rijswijck I.M.H."/>
            <person name="Derks M.F.L."/>
            <person name="Abee T."/>
            <person name="de Ridder D."/>
            <person name="Smid E.J."/>
        </authorList>
    </citation>
    <scope>NUCLEOTIDE SEQUENCE [LARGE SCALE GENOMIC DNA]</scope>
    <source>
        <strain evidence="11">65</strain>
    </source>
</reference>
<feature type="region of interest" description="Disordered" evidence="7">
    <location>
        <begin position="1"/>
        <end position="41"/>
    </location>
</feature>
<dbReference type="GO" id="GO:0005634">
    <property type="term" value="C:nucleus"/>
    <property type="evidence" value="ECO:0007669"/>
    <property type="project" value="UniProtKB-SubCell"/>
</dbReference>
<keyword evidence="5" id="KW-0804">Transcription</keyword>
<evidence type="ECO:0000256" key="3">
    <source>
        <dbReference type="ARBA" id="ARBA00023015"/>
    </source>
</evidence>
<evidence type="ECO:0000313" key="9">
    <source>
        <dbReference type="EMBL" id="CDR42468.1"/>
    </source>
</evidence>
<evidence type="ECO:0000256" key="2">
    <source>
        <dbReference type="ARBA" id="ARBA00009001"/>
    </source>
</evidence>
<feature type="compositionally biased region" description="Basic and acidic residues" evidence="7">
    <location>
        <begin position="26"/>
        <end position="40"/>
    </location>
</feature>
<feature type="region of interest" description="Disordered" evidence="7">
    <location>
        <begin position="109"/>
        <end position="140"/>
    </location>
</feature>
<evidence type="ECO:0000313" key="11">
    <source>
        <dbReference type="Proteomes" id="UP000189513"/>
    </source>
</evidence>
<keyword evidence="6" id="KW-0539">Nucleus</keyword>
<dbReference type="InterPro" id="IPR003173">
    <property type="entry name" value="PC4_C"/>
</dbReference>
<dbReference type="VEuPathDB" id="FungiDB:BON22_2738"/>
<dbReference type="EMBL" id="LK052894">
    <property type="protein sequence ID" value="CDR42468.1"/>
    <property type="molecule type" value="Genomic_DNA"/>
</dbReference>
<dbReference type="Gene3D" id="2.30.31.10">
    <property type="entry name" value="Transcriptional Coactivator Pc4, Chain A"/>
    <property type="match status" value="1"/>
</dbReference>
<evidence type="ECO:0000256" key="7">
    <source>
        <dbReference type="SAM" id="MobiDB-lite"/>
    </source>
</evidence>
<name>A0A061AXT8_CYBFA</name>
<comment type="subcellular location">
    <subcellularLocation>
        <location evidence="1">Nucleus</location>
    </subcellularLocation>
</comment>
<evidence type="ECO:0000256" key="6">
    <source>
        <dbReference type="ARBA" id="ARBA00023242"/>
    </source>
</evidence>
<dbReference type="InterPro" id="IPR009044">
    <property type="entry name" value="ssDNA-bd_transcriptional_reg"/>
</dbReference>
<evidence type="ECO:0000256" key="5">
    <source>
        <dbReference type="ARBA" id="ARBA00023163"/>
    </source>
</evidence>
<dbReference type="STRING" id="36022.A0A061AXT8"/>
<dbReference type="AlphaFoldDB" id="A0A061AXT8"/>
<reference evidence="9" key="1">
    <citation type="journal article" date="2014" name="Genome Announc.">
        <title>Genome sequence of the yeast Cyberlindnera fabianii (Hansenula fabianii).</title>
        <authorList>
            <person name="Freel K.C."/>
            <person name="Sarilar V."/>
            <person name="Neuveglise C."/>
            <person name="Devillers H."/>
            <person name="Friedrich A."/>
            <person name="Schacherer J."/>
        </authorList>
    </citation>
    <scope>NUCLEOTIDE SEQUENCE</scope>
    <source>
        <strain evidence="9">YJS4271</strain>
    </source>
</reference>
<sequence length="140" mass="15497">MAPKRERDEEDDLSLAELPASPSTSADKKTVKSKMQRNDEGDLFVELGKSKRCTVRQFKGTTLVDVREYYDAGEGQMKPGKKGISLTLDQWRALLDNMDLVEGAVSAMEAASDKRKTTPKKKKSAPQKDDGFVVGDDVED</sequence>
<dbReference type="GO" id="GO:0003677">
    <property type="term" value="F:DNA binding"/>
    <property type="evidence" value="ECO:0007669"/>
    <property type="project" value="UniProtKB-KW"/>
</dbReference>
<keyword evidence="4" id="KW-0238">DNA-binding</keyword>
<dbReference type="GO" id="GO:0060261">
    <property type="term" value="P:positive regulation of transcription initiation by RNA polymerase II"/>
    <property type="evidence" value="ECO:0007669"/>
    <property type="project" value="InterPro"/>
</dbReference>
<proteinExistence type="inferred from homology"/>
<dbReference type="Pfam" id="PF02229">
    <property type="entry name" value="PC4"/>
    <property type="match status" value="1"/>
</dbReference>
<reference evidence="10" key="3">
    <citation type="submission" date="2017-01" db="EMBL/GenBank/DDBJ databases">
        <authorList>
            <person name="Mah S.A."/>
            <person name="Swanson W.J."/>
            <person name="Moy G.W."/>
            <person name="Vacquier V.D."/>
        </authorList>
    </citation>
    <scope>NUCLEOTIDE SEQUENCE [LARGE SCALE GENOMIC DNA]</scope>
    <source>
        <strain evidence="10">65</strain>
    </source>
</reference>
<keyword evidence="3" id="KW-0805">Transcription regulation</keyword>
<evidence type="ECO:0000313" key="10">
    <source>
        <dbReference type="EMBL" id="ONH67508.1"/>
    </source>
</evidence>
<dbReference type="PANTHER" id="PTHR13215">
    <property type="entry name" value="RNA POLYMERASE II TRANSCRIPTIONAL COACTIVATOR"/>
    <property type="match status" value="1"/>
</dbReference>
<dbReference type="Proteomes" id="UP000189513">
    <property type="component" value="Unassembled WGS sequence"/>
</dbReference>
<dbReference type="OrthoDB" id="2505440at2759"/>
<dbReference type="InterPro" id="IPR045125">
    <property type="entry name" value="Sub1/Tcp4-like"/>
</dbReference>
<organism evidence="9">
    <name type="scientific">Cyberlindnera fabianii</name>
    <name type="common">Yeast</name>
    <name type="synonym">Hansenula fabianii</name>
    <dbReference type="NCBI Taxonomy" id="36022"/>
    <lineage>
        <taxon>Eukaryota</taxon>
        <taxon>Fungi</taxon>
        <taxon>Dikarya</taxon>
        <taxon>Ascomycota</taxon>
        <taxon>Saccharomycotina</taxon>
        <taxon>Saccharomycetes</taxon>
        <taxon>Phaffomycetales</taxon>
        <taxon>Phaffomycetaceae</taxon>
        <taxon>Cyberlindnera</taxon>
    </lineage>
</organism>
<evidence type="ECO:0000256" key="1">
    <source>
        <dbReference type="ARBA" id="ARBA00004123"/>
    </source>
</evidence>
<dbReference type="OMA" id="REFYFDK"/>
<dbReference type="GO" id="GO:0003713">
    <property type="term" value="F:transcription coactivator activity"/>
    <property type="evidence" value="ECO:0007669"/>
    <property type="project" value="InterPro"/>
</dbReference>
<evidence type="ECO:0000259" key="8">
    <source>
        <dbReference type="Pfam" id="PF02229"/>
    </source>
</evidence>